<keyword evidence="7 8" id="KW-0012">Acyltransferase</keyword>
<keyword evidence="5 8" id="KW-1133">Transmembrane helix</keyword>
<evidence type="ECO:0000256" key="8">
    <source>
        <dbReference type="RuleBase" id="RU079119"/>
    </source>
</evidence>
<gene>
    <name evidence="11" type="ORF">D9Q98_006333</name>
</gene>
<dbReference type="GO" id="GO:0005783">
    <property type="term" value="C:endoplasmic reticulum"/>
    <property type="evidence" value="ECO:0007669"/>
    <property type="project" value="TreeGrafter"/>
</dbReference>
<dbReference type="PANTHER" id="PTHR22883">
    <property type="entry name" value="ZINC FINGER DHHC DOMAIN CONTAINING PROTEIN"/>
    <property type="match status" value="1"/>
</dbReference>
<evidence type="ECO:0000256" key="6">
    <source>
        <dbReference type="ARBA" id="ARBA00023136"/>
    </source>
</evidence>
<accession>A0A9D4TK85</accession>
<reference evidence="11" key="1">
    <citation type="journal article" date="2019" name="Plant J.">
        <title>Chlorella vulgaris genome assembly and annotation reveals the molecular basis for metabolic acclimation to high light conditions.</title>
        <authorList>
            <person name="Cecchin M."/>
            <person name="Marcolungo L."/>
            <person name="Rossato M."/>
            <person name="Girolomoni L."/>
            <person name="Cosentino E."/>
            <person name="Cuine S."/>
            <person name="Li-Beisson Y."/>
            <person name="Delledonne M."/>
            <person name="Ballottari M."/>
        </authorList>
    </citation>
    <scope>NUCLEOTIDE SEQUENCE</scope>
    <source>
        <strain evidence="11">211/11P</strain>
    </source>
</reference>
<feature type="transmembrane region" description="Helical" evidence="8">
    <location>
        <begin position="204"/>
        <end position="227"/>
    </location>
</feature>
<feature type="region of interest" description="Disordered" evidence="9">
    <location>
        <begin position="331"/>
        <end position="376"/>
    </location>
</feature>
<dbReference type="GO" id="GO:0019706">
    <property type="term" value="F:protein-cysteine S-palmitoyltransferase activity"/>
    <property type="evidence" value="ECO:0007669"/>
    <property type="project" value="UniProtKB-EC"/>
</dbReference>
<comment type="catalytic activity">
    <reaction evidence="8">
        <text>L-cysteinyl-[protein] + hexadecanoyl-CoA = S-hexadecanoyl-L-cysteinyl-[protein] + CoA</text>
        <dbReference type="Rhea" id="RHEA:36683"/>
        <dbReference type="Rhea" id="RHEA-COMP:10131"/>
        <dbReference type="Rhea" id="RHEA-COMP:11032"/>
        <dbReference type="ChEBI" id="CHEBI:29950"/>
        <dbReference type="ChEBI" id="CHEBI:57287"/>
        <dbReference type="ChEBI" id="CHEBI:57379"/>
        <dbReference type="ChEBI" id="CHEBI:74151"/>
        <dbReference type="EC" id="2.3.1.225"/>
    </reaction>
</comment>
<dbReference type="GO" id="GO:0006612">
    <property type="term" value="P:protein targeting to membrane"/>
    <property type="evidence" value="ECO:0007669"/>
    <property type="project" value="TreeGrafter"/>
</dbReference>
<evidence type="ECO:0000256" key="7">
    <source>
        <dbReference type="ARBA" id="ARBA00023315"/>
    </source>
</evidence>
<keyword evidence="6 8" id="KW-0472">Membrane</keyword>
<dbReference type="OrthoDB" id="5977743at2759"/>
<dbReference type="EMBL" id="SIDB01000009">
    <property type="protein sequence ID" value="KAI3427943.1"/>
    <property type="molecule type" value="Genomic_DNA"/>
</dbReference>
<evidence type="ECO:0000256" key="5">
    <source>
        <dbReference type="ARBA" id="ARBA00022989"/>
    </source>
</evidence>
<evidence type="ECO:0000256" key="3">
    <source>
        <dbReference type="ARBA" id="ARBA00022679"/>
    </source>
</evidence>
<dbReference type="GO" id="GO:0016020">
    <property type="term" value="C:membrane"/>
    <property type="evidence" value="ECO:0007669"/>
    <property type="project" value="UniProtKB-SubCell"/>
</dbReference>
<keyword evidence="4 8" id="KW-0812">Transmembrane</keyword>
<protein>
    <recommendedName>
        <fullName evidence="8">S-acyltransferase</fullName>
        <ecNumber evidence="8">2.3.1.225</ecNumber>
    </recommendedName>
    <alternativeName>
        <fullName evidence="8">Palmitoyltransferase</fullName>
    </alternativeName>
</protein>
<evidence type="ECO:0000313" key="11">
    <source>
        <dbReference type="EMBL" id="KAI3427943.1"/>
    </source>
</evidence>
<proteinExistence type="inferred from homology"/>
<dbReference type="Pfam" id="PF01529">
    <property type="entry name" value="DHHC"/>
    <property type="match status" value="1"/>
</dbReference>
<name>A0A9D4TK85_CHLVU</name>
<keyword evidence="12" id="KW-1185">Reference proteome</keyword>
<evidence type="ECO:0000259" key="10">
    <source>
        <dbReference type="Pfam" id="PF01529"/>
    </source>
</evidence>
<dbReference type="PROSITE" id="PS50216">
    <property type="entry name" value="DHHC"/>
    <property type="match status" value="1"/>
</dbReference>
<dbReference type="GO" id="GO:0005794">
    <property type="term" value="C:Golgi apparatus"/>
    <property type="evidence" value="ECO:0007669"/>
    <property type="project" value="TreeGrafter"/>
</dbReference>
<dbReference type="InterPro" id="IPR001594">
    <property type="entry name" value="Palmitoyltrfase_DHHC"/>
</dbReference>
<keyword evidence="3 8" id="KW-0808">Transferase</keyword>
<comment type="domain">
    <text evidence="8">The DHHC domain is required for palmitoyltransferase activity.</text>
</comment>
<evidence type="ECO:0000313" key="12">
    <source>
        <dbReference type="Proteomes" id="UP001055712"/>
    </source>
</evidence>
<comment type="caution">
    <text evidence="11">The sequence shown here is derived from an EMBL/GenBank/DDBJ whole genome shotgun (WGS) entry which is preliminary data.</text>
</comment>
<dbReference type="Proteomes" id="UP001055712">
    <property type="component" value="Unassembled WGS sequence"/>
</dbReference>
<organism evidence="11 12">
    <name type="scientific">Chlorella vulgaris</name>
    <name type="common">Green alga</name>
    <dbReference type="NCBI Taxonomy" id="3077"/>
    <lineage>
        <taxon>Eukaryota</taxon>
        <taxon>Viridiplantae</taxon>
        <taxon>Chlorophyta</taxon>
        <taxon>core chlorophytes</taxon>
        <taxon>Trebouxiophyceae</taxon>
        <taxon>Chlorellales</taxon>
        <taxon>Chlorellaceae</taxon>
        <taxon>Chlorella clade</taxon>
        <taxon>Chlorella</taxon>
    </lineage>
</organism>
<reference evidence="11" key="2">
    <citation type="submission" date="2020-11" db="EMBL/GenBank/DDBJ databases">
        <authorList>
            <person name="Cecchin M."/>
            <person name="Marcolungo L."/>
            <person name="Rossato M."/>
            <person name="Girolomoni L."/>
            <person name="Cosentino E."/>
            <person name="Cuine S."/>
            <person name="Li-Beisson Y."/>
            <person name="Delledonne M."/>
            <person name="Ballottari M."/>
        </authorList>
    </citation>
    <scope>NUCLEOTIDE SEQUENCE</scope>
    <source>
        <strain evidence="11">211/11P</strain>
        <tissue evidence="11">Whole cell</tissue>
    </source>
</reference>
<feature type="transmembrane region" description="Helical" evidence="8">
    <location>
        <begin position="271"/>
        <end position="293"/>
    </location>
</feature>
<dbReference type="PANTHER" id="PTHR22883:SF286">
    <property type="entry name" value="PROTEIN S-ACYLTRANSFERASE 17-RELATED"/>
    <property type="match status" value="1"/>
</dbReference>
<sequence>MAPLLILALYTGALLLFILTLLCGENELFARTPLPKMHYLLTEGAGSGIASLARRCCGQRGPALLATVAELCCERSNPAVQVLFLALLGSCLWAYCRFIFPLLPLPGIPSWHKATGAAAALLCLSFFLLASFSDPGTITPANVSAHLALYPWDGLLYEQKECWTCSLSRPARSKHCATCNRCVAKLDHHCIWLNNCVGLANMRWFLAFLISTAAVCAYGAALGLAVLRADLAEQDSWNTAFLHPDTGEVVYLADSWRFVLAYLSARYGPQLALTFFTAAAGWIVTGFLGYQLYLICAGLTTAEVHKRRVLASSLALAQEAQGVEQRVQRALAGGDGSGGTGSTSAGTATLVLGRGGGARPDPRAGSGGLQQPRTQVQPLLQPAALPNFYDRGLRRNLAEILFPRHHLRAAATAAGGGTQKAD</sequence>
<feature type="transmembrane region" description="Helical" evidence="8">
    <location>
        <begin position="115"/>
        <end position="133"/>
    </location>
</feature>
<feature type="domain" description="Palmitoyltransferase DHHC" evidence="10">
    <location>
        <begin position="158"/>
        <end position="306"/>
    </location>
</feature>
<dbReference type="EC" id="2.3.1.225" evidence="8"/>
<comment type="subcellular location">
    <subcellularLocation>
        <location evidence="1">Membrane</location>
        <topology evidence="1">Multi-pass membrane protein</topology>
    </subcellularLocation>
</comment>
<evidence type="ECO:0000256" key="2">
    <source>
        <dbReference type="ARBA" id="ARBA00008574"/>
    </source>
</evidence>
<comment type="similarity">
    <text evidence="2 8">Belongs to the DHHC palmitoyltransferase family.</text>
</comment>
<dbReference type="InterPro" id="IPR039859">
    <property type="entry name" value="PFA4/ZDH16/20/ERF2-like"/>
</dbReference>
<feature type="transmembrane region" description="Helical" evidence="8">
    <location>
        <begin position="83"/>
        <end position="103"/>
    </location>
</feature>
<evidence type="ECO:0000256" key="4">
    <source>
        <dbReference type="ARBA" id="ARBA00022692"/>
    </source>
</evidence>
<evidence type="ECO:0000256" key="1">
    <source>
        <dbReference type="ARBA" id="ARBA00004141"/>
    </source>
</evidence>
<dbReference type="AlphaFoldDB" id="A0A9D4TK85"/>
<evidence type="ECO:0000256" key="9">
    <source>
        <dbReference type="SAM" id="MobiDB-lite"/>
    </source>
</evidence>